<sequence length="222" mass="25011">MPRGLVNLPLFAKLSECVCRVLGTNPSAFTLQGTNTYLIGTGSQKILLDTGEGKPEYIRLLAESLKTLGDNVHITDILISHWHLDHVGGVDDILEYYAQNNLTLPRVHKRLEARHDNPHHQTIFNQIEDNQIFRTEGATIQAIYTPGHCEDHLAFYLKEENALFTGDSLLGQGTTVFENLGKYIDSLKRMQRLLPGRLYPGHGPVVEDGKAKIREYLDHRMA</sequence>
<dbReference type="InterPro" id="IPR047921">
    <property type="entry name" value="LACTB2-like_MBL-fold"/>
</dbReference>
<proteinExistence type="inferred from homology"/>
<evidence type="ECO:0000313" key="6">
    <source>
        <dbReference type="EMBL" id="CAG8731023.1"/>
    </source>
</evidence>
<comment type="caution">
    <text evidence="6">The sequence shown here is derived from an EMBL/GenBank/DDBJ whole genome shotgun (WGS) entry which is preliminary data.</text>
</comment>
<dbReference type="SMART" id="SM00849">
    <property type="entry name" value="Lactamase_B"/>
    <property type="match status" value="1"/>
</dbReference>
<reference evidence="6" key="1">
    <citation type="submission" date="2021-06" db="EMBL/GenBank/DDBJ databases">
        <authorList>
            <person name="Kallberg Y."/>
            <person name="Tangrot J."/>
            <person name="Rosling A."/>
        </authorList>
    </citation>
    <scope>NUCLEOTIDE SEQUENCE</scope>
    <source>
        <strain evidence="6">CL551</strain>
    </source>
</reference>
<dbReference type="PANTHER" id="PTHR23131:SF0">
    <property type="entry name" value="ENDORIBONUCLEASE LACTB2"/>
    <property type="match status" value="1"/>
</dbReference>
<keyword evidence="2" id="KW-0479">Metal-binding</keyword>
<dbReference type="PANTHER" id="PTHR23131">
    <property type="entry name" value="ENDORIBONUCLEASE LACTB2"/>
    <property type="match status" value="1"/>
</dbReference>
<gene>
    <name evidence="6" type="ORF">AMORRO_LOCUS14017</name>
</gene>
<dbReference type="InterPro" id="IPR050662">
    <property type="entry name" value="Sec-metab_biosynth-thioest"/>
</dbReference>
<protein>
    <submittedName>
        <fullName evidence="6">15044_t:CDS:1</fullName>
    </submittedName>
</protein>
<dbReference type="SUPFAM" id="SSF56281">
    <property type="entry name" value="Metallo-hydrolase/oxidoreductase"/>
    <property type="match status" value="1"/>
</dbReference>
<dbReference type="InterPro" id="IPR036866">
    <property type="entry name" value="RibonucZ/Hydroxyglut_hydro"/>
</dbReference>
<accession>A0A9N9ICH2</accession>
<feature type="domain" description="Metallo-beta-lactamase" evidence="5">
    <location>
        <begin position="33"/>
        <end position="202"/>
    </location>
</feature>
<evidence type="ECO:0000259" key="5">
    <source>
        <dbReference type="SMART" id="SM00849"/>
    </source>
</evidence>
<name>A0A9N9ICH2_9GLOM</name>
<dbReference type="InterPro" id="IPR001279">
    <property type="entry name" value="Metallo-B-lactamas"/>
</dbReference>
<keyword evidence="3" id="KW-0378">Hydrolase</keyword>
<dbReference type="Proteomes" id="UP000789342">
    <property type="component" value="Unassembled WGS sequence"/>
</dbReference>
<evidence type="ECO:0000313" key="7">
    <source>
        <dbReference type="Proteomes" id="UP000789342"/>
    </source>
</evidence>
<comment type="similarity">
    <text evidence="1">Belongs to the metallo-beta-lactamase superfamily.</text>
</comment>
<dbReference type="CDD" id="cd07722">
    <property type="entry name" value="LACTB2-like_MBL-fold"/>
    <property type="match status" value="1"/>
</dbReference>
<evidence type="ECO:0000256" key="2">
    <source>
        <dbReference type="ARBA" id="ARBA00022723"/>
    </source>
</evidence>
<dbReference type="Pfam" id="PF00753">
    <property type="entry name" value="Lactamase_B"/>
    <property type="match status" value="1"/>
</dbReference>
<dbReference type="Gene3D" id="3.60.15.10">
    <property type="entry name" value="Ribonuclease Z/Hydroxyacylglutathione hydrolase-like"/>
    <property type="match status" value="1"/>
</dbReference>
<organism evidence="6 7">
    <name type="scientific">Acaulospora morrowiae</name>
    <dbReference type="NCBI Taxonomy" id="94023"/>
    <lineage>
        <taxon>Eukaryota</taxon>
        <taxon>Fungi</taxon>
        <taxon>Fungi incertae sedis</taxon>
        <taxon>Mucoromycota</taxon>
        <taxon>Glomeromycotina</taxon>
        <taxon>Glomeromycetes</taxon>
        <taxon>Diversisporales</taxon>
        <taxon>Acaulosporaceae</taxon>
        <taxon>Acaulospora</taxon>
    </lineage>
</organism>
<evidence type="ECO:0000256" key="1">
    <source>
        <dbReference type="ARBA" id="ARBA00007749"/>
    </source>
</evidence>
<evidence type="ECO:0000256" key="4">
    <source>
        <dbReference type="ARBA" id="ARBA00022833"/>
    </source>
</evidence>
<dbReference type="EMBL" id="CAJVPV010026219">
    <property type="protein sequence ID" value="CAG8731023.1"/>
    <property type="molecule type" value="Genomic_DNA"/>
</dbReference>
<dbReference type="GO" id="GO:0046872">
    <property type="term" value="F:metal ion binding"/>
    <property type="evidence" value="ECO:0007669"/>
    <property type="project" value="UniProtKB-KW"/>
</dbReference>
<dbReference type="AlphaFoldDB" id="A0A9N9ICH2"/>
<dbReference type="OrthoDB" id="17458at2759"/>
<feature type="non-terminal residue" evidence="6">
    <location>
        <position position="1"/>
    </location>
</feature>
<keyword evidence="7" id="KW-1185">Reference proteome</keyword>
<dbReference type="GO" id="GO:0016787">
    <property type="term" value="F:hydrolase activity"/>
    <property type="evidence" value="ECO:0007669"/>
    <property type="project" value="UniProtKB-KW"/>
</dbReference>
<dbReference type="GO" id="GO:0044550">
    <property type="term" value="P:secondary metabolite biosynthetic process"/>
    <property type="evidence" value="ECO:0007669"/>
    <property type="project" value="TreeGrafter"/>
</dbReference>
<evidence type="ECO:0000256" key="3">
    <source>
        <dbReference type="ARBA" id="ARBA00022801"/>
    </source>
</evidence>
<dbReference type="FunFam" id="3.60.15.10:FF:000041">
    <property type="entry name" value="Metallo-beta-lactamase domain protein"/>
    <property type="match status" value="1"/>
</dbReference>
<keyword evidence="4" id="KW-0862">Zinc</keyword>